<evidence type="ECO:0000313" key="1">
    <source>
        <dbReference type="EMBL" id="KAJ7559753.1"/>
    </source>
</evidence>
<proteinExistence type="predicted"/>
<keyword evidence="2" id="KW-1185">Reference proteome</keyword>
<reference evidence="2" key="1">
    <citation type="journal article" date="2024" name="Proc. Natl. Acad. Sci. U.S.A.">
        <title>Extraordinary preservation of gene collinearity over three hundred million years revealed in homosporous lycophytes.</title>
        <authorList>
            <person name="Li C."/>
            <person name="Wickell D."/>
            <person name="Kuo L.Y."/>
            <person name="Chen X."/>
            <person name="Nie B."/>
            <person name="Liao X."/>
            <person name="Peng D."/>
            <person name="Ji J."/>
            <person name="Jenkins J."/>
            <person name="Williams M."/>
            <person name="Shu S."/>
            <person name="Plott C."/>
            <person name="Barry K."/>
            <person name="Rajasekar S."/>
            <person name="Grimwood J."/>
            <person name="Han X."/>
            <person name="Sun S."/>
            <person name="Hou Z."/>
            <person name="He W."/>
            <person name="Dai G."/>
            <person name="Sun C."/>
            <person name="Schmutz J."/>
            <person name="Leebens-Mack J.H."/>
            <person name="Li F.W."/>
            <person name="Wang L."/>
        </authorList>
    </citation>
    <scope>NUCLEOTIDE SEQUENCE [LARGE SCALE GENOMIC DNA]</scope>
    <source>
        <strain evidence="2">cv. PW_Plant_1</strain>
    </source>
</reference>
<gene>
    <name evidence="1" type="ORF">O6H91_04G099900</name>
</gene>
<comment type="caution">
    <text evidence="1">The sequence shown here is derived from an EMBL/GenBank/DDBJ whole genome shotgun (WGS) entry which is preliminary data.</text>
</comment>
<dbReference type="EMBL" id="CM055095">
    <property type="protein sequence ID" value="KAJ7559753.1"/>
    <property type="molecule type" value="Genomic_DNA"/>
</dbReference>
<organism evidence="1 2">
    <name type="scientific">Diphasiastrum complanatum</name>
    <name type="common">Issler's clubmoss</name>
    <name type="synonym">Lycopodium complanatum</name>
    <dbReference type="NCBI Taxonomy" id="34168"/>
    <lineage>
        <taxon>Eukaryota</taxon>
        <taxon>Viridiplantae</taxon>
        <taxon>Streptophyta</taxon>
        <taxon>Embryophyta</taxon>
        <taxon>Tracheophyta</taxon>
        <taxon>Lycopodiopsida</taxon>
        <taxon>Lycopodiales</taxon>
        <taxon>Lycopodiaceae</taxon>
        <taxon>Lycopodioideae</taxon>
        <taxon>Diphasiastrum</taxon>
    </lineage>
</organism>
<protein>
    <submittedName>
        <fullName evidence="1">Uncharacterized protein</fullName>
    </submittedName>
</protein>
<evidence type="ECO:0000313" key="2">
    <source>
        <dbReference type="Proteomes" id="UP001162992"/>
    </source>
</evidence>
<dbReference type="Proteomes" id="UP001162992">
    <property type="component" value="Chromosome 4"/>
</dbReference>
<name>A0ACC2DZH3_DIPCM</name>
<accession>A0ACC2DZH3</accession>
<sequence>MITGSDFYKVMSAVVPLYVAMILAYGSVKWWKVLSPDQCSGINRFVSIFAVPLLSFEIIANNNPYQMNAKFIAADAAQKILILVMLAVWAKFSKRGSLDWLITLFMVATLPNTLVMGIPLLNAMYGQQYGNLVVQAVVLQCIVWYTLLLFLYEYRTAKILILEQFPETAASIVSFKVDPDVISLDGREAVKTEAEVRDDGKIHVKVKRSFGSSPSHDMNSLVSPIRSPGLASTLSSKAVTPRASNLTGAEIYSLHSSTNLTPRESSLDHSDFCLILSNRNVGSPLLPNGVTSDQMCSHRSSRGTSPRLPSTYGEHTKTAHLFSNIGNSSLTGFPLAKQSVVPGMPMSAPRTPRDSFGMTEGNQLMMRGNSEEHSKIRNIEMFSPNALQISKRIGDAKGSSKMDTDSRELHMFVWSSSTSPISDGGKHALGGIDYANGDVSKYDYDSKDATMMVIPSNDDVAKDSRNVSEESMNHDFSFVEDGVLKKSLPLPAEARDCGHTKINSCLPMTLASKQHSSEQPGKLPPPTVMVKLILDMVWRKLIRNPNTYSSLLGIVWSLVSYRWHIGMPTIVDKSIKILSNAGLGMAMFSLGLFMALQSRILACGTSLAIFGMLVRFLTGPAVMAAASIAVGLRSTSLRASIVQAALPQGIVPFVFAKEYNVHPDILSTAVIFGMLVSLPITLVYFLLLGL</sequence>